<evidence type="ECO:0000256" key="2">
    <source>
        <dbReference type="ARBA" id="ARBA00022670"/>
    </source>
</evidence>
<name>A0ABP0IYX1_9DINO</name>
<dbReference type="SMART" id="SM01179">
    <property type="entry name" value="DUF862"/>
    <property type="match status" value="1"/>
</dbReference>
<dbReference type="Gene3D" id="3.90.1720.30">
    <property type="entry name" value="PPPDE domains"/>
    <property type="match status" value="1"/>
</dbReference>
<keyword evidence="6" id="KW-1185">Reference proteome</keyword>
<dbReference type="InterPro" id="IPR042266">
    <property type="entry name" value="PPPDE_sf"/>
</dbReference>
<feature type="domain" description="PPPDE" evidence="4">
    <location>
        <begin position="110"/>
        <end position="217"/>
    </location>
</feature>
<protein>
    <submittedName>
        <fullName evidence="5">PPPDE domain-containing protein</fullName>
    </submittedName>
</protein>
<gene>
    <name evidence="5" type="ORF">SCF082_LOCUS9404</name>
</gene>
<comment type="similarity">
    <text evidence="1">Belongs to the DeSI family.</text>
</comment>
<proteinExistence type="inferred from homology"/>
<accession>A0ABP0IYX1</accession>
<dbReference type="PROSITE" id="PS51858">
    <property type="entry name" value="PPPDE"/>
    <property type="match status" value="1"/>
</dbReference>
<evidence type="ECO:0000259" key="4">
    <source>
        <dbReference type="PROSITE" id="PS51858"/>
    </source>
</evidence>
<reference evidence="5 6" key="1">
    <citation type="submission" date="2024-02" db="EMBL/GenBank/DDBJ databases">
        <authorList>
            <person name="Chen Y."/>
            <person name="Shah S."/>
            <person name="Dougan E. K."/>
            <person name="Thang M."/>
            <person name="Chan C."/>
        </authorList>
    </citation>
    <scope>NUCLEOTIDE SEQUENCE [LARGE SCALE GENOMIC DNA]</scope>
</reference>
<evidence type="ECO:0000313" key="5">
    <source>
        <dbReference type="EMBL" id="CAK9007311.1"/>
    </source>
</evidence>
<keyword evidence="2" id="KW-0645">Protease</keyword>
<dbReference type="Pfam" id="PF05903">
    <property type="entry name" value="Peptidase_C97"/>
    <property type="match status" value="1"/>
</dbReference>
<dbReference type="Proteomes" id="UP001642464">
    <property type="component" value="Unassembled WGS sequence"/>
</dbReference>
<evidence type="ECO:0000313" key="6">
    <source>
        <dbReference type="Proteomes" id="UP001642464"/>
    </source>
</evidence>
<evidence type="ECO:0000256" key="3">
    <source>
        <dbReference type="ARBA" id="ARBA00022801"/>
    </source>
</evidence>
<sequence length="322" mass="36567">MARELQGCSIQVLQEAHPEWCRGKCFLNQSQSLDWDVEEEVIEWIALFSDGHFRYLRRRSFWTRTTSEATGPEAIDHEELEGVGRWDCAWDGATKEMVMLEGMVSAERGRSVMLAASELGPYIPGLGQAYHTSVLIDNEEYQFDGNGICVSQGLTSHARFTRGHELILLGHTTQSPKAMVALLKAYFQPGSYDLLRKNCNSFSSCALHYLLESSMDSKYSFMESVAQSVNNYINLVSLIMPNYEPNPFAEGFSVDLVCRDINLQKNAMKGSQRQSRAWNLVWRLQRKAKAGRELLRHAFCGSKKMPEEPTSKDEMDLRSEVI</sequence>
<dbReference type="PANTHER" id="PTHR12378">
    <property type="entry name" value="DESUMOYLATING ISOPEPTIDASE"/>
    <property type="match status" value="1"/>
</dbReference>
<dbReference type="EMBL" id="CAXAMM010005447">
    <property type="protein sequence ID" value="CAK9007311.1"/>
    <property type="molecule type" value="Genomic_DNA"/>
</dbReference>
<organism evidence="5 6">
    <name type="scientific">Durusdinium trenchii</name>
    <dbReference type="NCBI Taxonomy" id="1381693"/>
    <lineage>
        <taxon>Eukaryota</taxon>
        <taxon>Sar</taxon>
        <taxon>Alveolata</taxon>
        <taxon>Dinophyceae</taxon>
        <taxon>Suessiales</taxon>
        <taxon>Symbiodiniaceae</taxon>
        <taxon>Durusdinium</taxon>
    </lineage>
</organism>
<keyword evidence="3" id="KW-0378">Hydrolase</keyword>
<evidence type="ECO:0000256" key="1">
    <source>
        <dbReference type="ARBA" id="ARBA00008140"/>
    </source>
</evidence>
<comment type="caution">
    <text evidence="5">The sequence shown here is derived from an EMBL/GenBank/DDBJ whole genome shotgun (WGS) entry which is preliminary data.</text>
</comment>
<dbReference type="InterPro" id="IPR008580">
    <property type="entry name" value="PPPDE_dom"/>
</dbReference>